<dbReference type="Pfam" id="PF00698">
    <property type="entry name" value="Acyl_transf_1"/>
    <property type="match status" value="1"/>
</dbReference>
<dbReference type="GO" id="GO:0016491">
    <property type="term" value="F:oxidoreductase activity"/>
    <property type="evidence" value="ECO:0007669"/>
    <property type="project" value="UniProtKB-KW"/>
</dbReference>
<keyword evidence="1" id="KW-0596">Phosphopantetheine</keyword>
<dbReference type="Gene3D" id="3.40.47.10">
    <property type="match status" value="1"/>
</dbReference>
<dbReference type="InterPro" id="IPR011032">
    <property type="entry name" value="GroES-like_sf"/>
</dbReference>
<dbReference type="PROSITE" id="PS52004">
    <property type="entry name" value="KS3_2"/>
    <property type="match status" value="1"/>
</dbReference>
<dbReference type="SMART" id="SM00823">
    <property type="entry name" value="PKS_PP"/>
    <property type="match status" value="1"/>
</dbReference>
<dbReference type="InterPro" id="IPR013968">
    <property type="entry name" value="PKS_KR"/>
</dbReference>
<evidence type="ECO:0000313" key="12">
    <source>
        <dbReference type="EMBL" id="KAF4628668.1"/>
    </source>
</evidence>
<dbReference type="SUPFAM" id="SSF53335">
    <property type="entry name" value="S-adenosyl-L-methionine-dependent methyltransferases"/>
    <property type="match status" value="1"/>
</dbReference>
<dbReference type="InterPro" id="IPR020806">
    <property type="entry name" value="PKS_PP-bd"/>
</dbReference>
<dbReference type="GO" id="GO:0031177">
    <property type="term" value="F:phosphopantetheine binding"/>
    <property type="evidence" value="ECO:0007669"/>
    <property type="project" value="InterPro"/>
</dbReference>
<dbReference type="Gene3D" id="1.10.1200.10">
    <property type="entry name" value="ACP-like"/>
    <property type="match status" value="1"/>
</dbReference>
<keyword evidence="2" id="KW-0597">Phosphoprotein</keyword>
<dbReference type="InterPro" id="IPR014043">
    <property type="entry name" value="Acyl_transferase_dom"/>
</dbReference>
<feature type="domain" description="PKS/mFAS DH" evidence="11">
    <location>
        <begin position="1009"/>
        <end position="1326"/>
    </location>
</feature>
<dbReference type="InterPro" id="IPR057326">
    <property type="entry name" value="KR_dom"/>
</dbReference>
<dbReference type="Gene3D" id="3.10.129.110">
    <property type="entry name" value="Polyketide synthase dehydratase"/>
    <property type="match status" value="1"/>
</dbReference>
<gene>
    <name evidence="12" type="ORF">G7Y89_g9483</name>
</gene>
<dbReference type="InterPro" id="IPR009081">
    <property type="entry name" value="PP-bd_ACP"/>
</dbReference>
<evidence type="ECO:0000256" key="8">
    <source>
        <dbReference type="PROSITE-ProRule" id="PRU01363"/>
    </source>
</evidence>
<dbReference type="Pfam" id="PF23114">
    <property type="entry name" value="NAD-bd_HRPKS_sdrA"/>
    <property type="match status" value="1"/>
</dbReference>
<evidence type="ECO:0000313" key="13">
    <source>
        <dbReference type="Proteomes" id="UP000566819"/>
    </source>
</evidence>
<dbReference type="GO" id="GO:0006633">
    <property type="term" value="P:fatty acid biosynthetic process"/>
    <property type="evidence" value="ECO:0007669"/>
    <property type="project" value="InterPro"/>
</dbReference>
<dbReference type="SUPFAM" id="SSF51735">
    <property type="entry name" value="NAD(P)-binding Rossmann-fold domains"/>
    <property type="match status" value="2"/>
</dbReference>
<comment type="caution">
    <text evidence="12">The sequence shown here is derived from an EMBL/GenBank/DDBJ whole genome shotgun (WGS) entry which is preliminary data.</text>
</comment>
<dbReference type="InterPro" id="IPR014030">
    <property type="entry name" value="Ketoacyl_synth_N"/>
</dbReference>
<dbReference type="InterPro" id="IPR056501">
    <property type="entry name" value="NAD-bd_HRPKS_sdrA"/>
</dbReference>
<dbReference type="SUPFAM" id="SSF50129">
    <property type="entry name" value="GroES-like"/>
    <property type="match status" value="1"/>
</dbReference>
<dbReference type="Pfam" id="PF14765">
    <property type="entry name" value="PS-DH"/>
    <property type="match status" value="1"/>
</dbReference>
<dbReference type="CDD" id="cd02440">
    <property type="entry name" value="AdoMet_MTases"/>
    <property type="match status" value="1"/>
</dbReference>
<organism evidence="12 13">
    <name type="scientific">Cudoniella acicularis</name>
    <dbReference type="NCBI Taxonomy" id="354080"/>
    <lineage>
        <taxon>Eukaryota</taxon>
        <taxon>Fungi</taxon>
        <taxon>Dikarya</taxon>
        <taxon>Ascomycota</taxon>
        <taxon>Pezizomycotina</taxon>
        <taxon>Leotiomycetes</taxon>
        <taxon>Helotiales</taxon>
        <taxon>Tricladiaceae</taxon>
        <taxon>Cudoniella</taxon>
    </lineage>
</organism>
<keyword evidence="5" id="KW-0560">Oxidoreductase</keyword>
<dbReference type="Pfam" id="PF08659">
    <property type="entry name" value="KR"/>
    <property type="match status" value="1"/>
</dbReference>
<dbReference type="Pfam" id="PF23297">
    <property type="entry name" value="ACP_SdgA_C"/>
    <property type="match status" value="1"/>
</dbReference>
<dbReference type="InterPro" id="IPR020841">
    <property type="entry name" value="PKS_Beta-ketoAc_synthase_dom"/>
</dbReference>
<name>A0A8H4RGS5_9HELO</name>
<dbReference type="SUPFAM" id="SSF55048">
    <property type="entry name" value="Probable ACP-binding domain of malonyl-CoA ACP transacylase"/>
    <property type="match status" value="1"/>
</dbReference>
<dbReference type="CDD" id="cd05274">
    <property type="entry name" value="KR_FAS_SDR_x"/>
    <property type="match status" value="1"/>
</dbReference>
<dbReference type="Gene3D" id="3.40.366.10">
    <property type="entry name" value="Malonyl-Coenzyme A Acyl Carrier Protein, domain 2"/>
    <property type="match status" value="1"/>
</dbReference>
<dbReference type="InterPro" id="IPR049552">
    <property type="entry name" value="PKS_DH_N"/>
</dbReference>
<feature type="domain" description="Ketosynthase family 3 (KS3)" evidence="10">
    <location>
        <begin position="92"/>
        <end position="506"/>
    </location>
</feature>
<reference evidence="12 13" key="1">
    <citation type="submission" date="2020-03" db="EMBL/GenBank/DDBJ databases">
        <title>Draft Genome Sequence of Cudoniella acicularis.</title>
        <authorList>
            <person name="Buettner E."/>
            <person name="Kellner H."/>
        </authorList>
    </citation>
    <scope>NUCLEOTIDE SEQUENCE [LARGE SCALE GENOMIC DNA]</scope>
    <source>
        <strain evidence="12 13">DSM 108380</strain>
    </source>
</reference>
<dbReference type="InterPro" id="IPR032821">
    <property type="entry name" value="PKS_assoc"/>
</dbReference>
<dbReference type="Pfam" id="PF21089">
    <property type="entry name" value="PKS_DH_N"/>
    <property type="match status" value="1"/>
</dbReference>
<dbReference type="GO" id="GO:0004312">
    <property type="term" value="F:fatty acid synthase activity"/>
    <property type="evidence" value="ECO:0007669"/>
    <property type="project" value="TreeGrafter"/>
</dbReference>
<dbReference type="Gene3D" id="3.90.180.10">
    <property type="entry name" value="Medium-chain alcohol dehydrogenases, catalytic domain"/>
    <property type="match status" value="1"/>
</dbReference>
<dbReference type="InterPro" id="IPR016039">
    <property type="entry name" value="Thiolase-like"/>
</dbReference>
<dbReference type="SMART" id="SM00827">
    <property type="entry name" value="PKS_AT"/>
    <property type="match status" value="1"/>
</dbReference>
<dbReference type="SUPFAM" id="SSF52151">
    <property type="entry name" value="FabD/lysophospholipase-like"/>
    <property type="match status" value="1"/>
</dbReference>
<dbReference type="SUPFAM" id="SSF47336">
    <property type="entry name" value="ACP-like"/>
    <property type="match status" value="1"/>
</dbReference>
<dbReference type="SMART" id="SM00822">
    <property type="entry name" value="PKS_KR"/>
    <property type="match status" value="1"/>
</dbReference>
<dbReference type="Pfam" id="PF00109">
    <property type="entry name" value="ketoacyl-synt"/>
    <property type="match status" value="1"/>
</dbReference>
<evidence type="ECO:0000259" key="11">
    <source>
        <dbReference type="PROSITE" id="PS52019"/>
    </source>
</evidence>
<dbReference type="InterPro" id="IPR001227">
    <property type="entry name" value="Ac_transferase_dom_sf"/>
</dbReference>
<dbReference type="InterPro" id="IPR042104">
    <property type="entry name" value="PKS_dehydratase_sf"/>
</dbReference>
<evidence type="ECO:0000256" key="4">
    <source>
        <dbReference type="ARBA" id="ARBA00022857"/>
    </source>
</evidence>
<dbReference type="PROSITE" id="PS52019">
    <property type="entry name" value="PKS_MFAS_DH"/>
    <property type="match status" value="1"/>
</dbReference>
<keyword evidence="4" id="KW-0521">NADP</keyword>
<feature type="region of interest" description="N-terminal hotdog fold" evidence="8">
    <location>
        <begin position="1009"/>
        <end position="1142"/>
    </location>
</feature>
<dbReference type="Proteomes" id="UP000566819">
    <property type="component" value="Unassembled WGS sequence"/>
</dbReference>
<dbReference type="InterPro" id="IPR036291">
    <property type="entry name" value="NAD(P)-bd_dom_sf"/>
</dbReference>
<dbReference type="PROSITE" id="PS00606">
    <property type="entry name" value="KS3_1"/>
    <property type="match status" value="1"/>
</dbReference>
<dbReference type="InterPro" id="IPR050091">
    <property type="entry name" value="PKS_NRPS_Biosynth_Enz"/>
</dbReference>
<feature type="active site" description="Proton acceptor; for dehydratase activity" evidence="8">
    <location>
        <position position="1041"/>
    </location>
</feature>
<dbReference type="SMART" id="SM00825">
    <property type="entry name" value="PKS_KS"/>
    <property type="match status" value="1"/>
</dbReference>
<dbReference type="EMBL" id="JAAMPI010000779">
    <property type="protein sequence ID" value="KAF4628668.1"/>
    <property type="molecule type" value="Genomic_DNA"/>
</dbReference>
<dbReference type="InterPro" id="IPR049551">
    <property type="entry name" value="PKS_DH_C"/>
</dbReference>
<dbReference type="InterPro" id="IPR036736">
    <property type="entry name" value="ACP-like_sf"/>
</dbReference>
<feature type="domain" description="Carrier" evidence="9">
    <location>
        <begin position="2500"/>
        <end position="2577"/>
    </location>
</feature>
<dbReference type="Pfam" id="PF13602">
    <property type="entry name" value="ADH_zinc_N_2"/>
    <property type="match status" value="1"/>
</dbReference>
<dbReference type="SUPFAM" id="SSF53901">
    <property type="entry name" value="Thiolase-like"/>
    <property type="match status" value="1"/>
</dbReference>
<dbReference type="Pfam" id="PF16197">
    <property type="entry name" value="KAsynt_C_assoc"/>
    <property type="match status" value="1"/>
</dbReference>
<keyword evidence="7" id="KW-0012">Acyltransferase</keyword>
<evidence type="ECO:0000256" key="3">
    <source>
        <dbReference type="ARBA" id="ARBA00022679"/>
    </source>
</evidence>
<dbReference type="CDD" id="cd00833">
    <property type="entry name" value="PKS"/>
    <property type="match status" value="1"/>
</dbReference>
<dbReference type="SMART" id="SM00829">
    <property type="entry name" value="PKS_ER"/>
    <property type="match status" value="1"/>
</dbReference>
<dbReference type="Pfam" id="PF08242">
    <property type="entry name" value="Methyltransf_12"/>
    <property type="match status" value="1"/>
</dbReference>
<keyword evidence="13" id="KW-1185">Reference proteome</keyword>
<dbReference type="Gene3D" id="3.40.50.150">
    <property type="entry name" value="Vaccinia Virus protein VP39"/>
    <property type="match status" value="1"/>
</dbReference>
<evidence type="ECO:0000259" key="9">
    <source>
        <dbReference type="PROSITE" id="PS50075"/>
    </source>
</evidence>
<dbReference type="InterPro" id="IPR013217">
    <property type="entry name" value="Methyltransf_12"/>
</dbReference>
<evidence type="ECO:0000259" key="10">
    <source>
        <dbReference type="PROSITE" id="PS52004"/>
    </source>
</evidence>
<evidence type="ECO:0000256" key="1">
    <source>
        <dbReference type="ARBA" id="ARBA00022450"/>
    </source>
</evidence>
<feature type="active site" description="Proton donor; for dehydratase activity" evidence="8">
    <location>
        <position position="1234"/>
    </location>
</feature>
<dbReference type="InterPro" id="IPR018201">
    <property type="entry name" value="Ketoacyl_synth_AS"/>
</dbReference>
<proteinExistence type="predicted"/>
<dbReference type="InterPro" id="IPR016036">
    <property type="entry name" value="Malonyl_transacylase_ACP-bd"/>
</dbReference>
<dbReference type="SMART" id="SM00826">
    <property type="entry name" value="PKS_DH"/>
    <property type="match status" value="1"/>
</dbReference>
<sequence length="2586" mass="287107">MFFDAVGFHIHLVYRVWPLTSQFSSPQTSKPIRSLLLAELLRPKVLLMCLLNMAPKAPYENQNGHFMSANTNSPEFETNTISFEPAGENDVVDPIAIVGFSLKFPQGAESPDSFWSMMVEGKCAATEFPEDRLSTTVRYHPDSNRKDTFAVRGGHFLKDNIGGFDAPFFSISATEAAALDPQQRGLLETTYRALENSGLPMPKVFGSKTSVYTGCFTNDWQQLCYKDSENSQSYMGLGIAPCMNANRINWFFNFTGGSANVDTACSSSLVALHLACNDLINDDAEMVYFIHVLSNMKMLSPDYRCFSFDDRANGYSRGEGFGVLILKRLSDAVRDGDTIRAVIRATGSNQDGHTPGIMQPSRISQEVLIKHTYHKARLSMEETRYIEAHGTGTAVGDPLEAAAFGSAFRASRTPNDPLYVGAVKSNIGHLEGASGIAGVIKAIMILEKAMIPRNTNFENLNPRIDAEFLHIKFPLQTIPWPKAGLRRASVNSFGFGGTNAHVILDDAYHFLQQRGLVANHNTVKNPPTLLNNDDYSKNQVNSLNGVGQDDQLKRPKIYVFSAYDSAALKRTTAQFTDYFIGLDLSREKLPKFLSDLAYTLATKRSMLSWRSFLIADSLQNLKELDTAASSPLQSLDEMKLGFNEASTIFKRLALRGSFSAKELFRNTQDSNINNPKFSQPICTATQIALVDLLRSFGVQPTAVVGHSSGEIAAAYCIGALSFNSALKAAYYRGACAAKLALGVGPKGAMMSVGLSEEKARAYLTAYKCVKVACINSNKNVTLSGDETQILELQQIFNEERIFARKLLIDVAYHSHHMEAIASEYEQAIQELSPGNQTPQNCTMISSVTGERVGKDQLCQPEYWVRNMVSPVRFYNAIQKICDQSARKGRKKLDCSHRHQLCVDMLVEVGPHSALQGPIQEMFNSISSQNIRYSSMLARNRSALQTVLSTVGHIHCLGYPVSLEAVNNSETDAHQKMLTNLPEYPFDHSQEYWYETRLSKRNRFHPQGKLDLLGKPVTDWNPVEAKWRNFIRLSDMPWVGHHVINGTLIYPAAGMLVMAIEAANQISDINREVSGFQFKDVLFQKPLVIPQNDEGIQTYFYVRQIPKNSEYDESCSEFRLCSCDDEQWTEHCHGYVKTEYLSDTATITFAKEKQAQIEHELAVYKDTLLSCEGTIDAQKLYPALNKGGFGFGTSFQRLRDVRYSSEAKATARVELYQWPEDQFPQPHIVHPTSLDGMLHLCLAALAQGCEDSTAISTSVPSLIRRMWIANSGLAFPTSRHVAATAIATELDNRGVEFNISVLNEWLDRPVMRTEGLRMTIVADSASTQAEIHEKRPCYLFEYQPDIDLLESSELKAYCASEEYSAPEPRKFYQELLFCQYVFLAKALEGLRDGDPKLPHLQKFVGWARRCVDNYDKGELPHSQSGWKTLKTDETYVEAAFSRVESASGQGRVFITTGRNLLSILRGEIDPLEFLFKSDLLRDLYRDINDNRPCFPAFDRYLHALSHKNPNLKVLEVGAGTGGTSSKILHALSVDENGQPGISRYASYTYTDISSFFFEAAQNDFGHYPRLIFRPLNIETDPTEQGYEAHSYDLIVAANVLHATTDINNTIRNVHKLLKPGGKLMMYEIARPDILRTGFVAGLLPGWWLSTDSFREWAPSLSSEMWNKILQDQNFSGIDLELEEFASSECQETNSDIQGRASQDLQAIYRDDELTNCNIVTMDEMHELQNSTWDKVIFLLELERPILLDLTTENYSKLQHILTSSKDIVWVSSGGGATTKNSAYGMIDGFSRALRNENVDVPLTVIALEIQGSGIDTYQLQKIRQISLRLDDQVYEPEYLQIGDVFMIPRVKPCSHLTEDIHQRSLPQQASTQEVGESPPVKLAIGSLGLLETLHFIEDKETALPLAPDEVEVEVKVIGLSLKDCQKAFGRIPGTEFGNDFSGVVTRMGSCCEGFTKGDYVVTSSSENFKSFARAKVDVLCRIPKGVSFTEAASIPMPFLTAWQTVRVIGRTQERETLLIYDGASAIGQAVIQVAKYHRAEVYATFTSDEHMRVLTEKYGLQEDHIIYSEGSSFTKAIMRATKGRGVDIIISSQTGDDLSTALECVAPYGRCISIGQAGSSGLTRLSTFAKNSSFTSFDTLSWIKDQPLRAKQALQEVLDLFANGVLQTVSPLHVHGLQDTEKAFRSIQNSKSIGQFVMEIQPEAQISTLLDTKSTAVLDSNGTYIIAGGFGGLGKTIARWMMEHGAKNIILVSRSGPKTEADTALLEEFRSNGVNVEAPACDIVDSDSLREVLSKCSKILPPVKGCVQATMVLKDSSFKQMSHGDWNQGTQCKTLGSWNLHTHLPTNLDFFIMLSSASGIVGIHGQTNYGAGNTYMDSLARYRVSRGQKAVSLDLGAMVEDGMLVGDADFMNRVMSYGTFSSINRNQTFALLDYYCDSSLPLLTPRESQIIFGLGMGEAVTRQKLFAHTIQNESDLNTGEGDHGKTTNFTKLFAESESMAEAGTIAAQALIKKLSRTLSTLQDDVDLGKPLHIYGVDSLLAVDLKSWIGKEFGADVPVFEFQGGATFNSVGMLIASRSKMAHKAWEM</sequence>
<protein>
    <recommendedName>
        <fullName evidence="14">Carrier domain-containing protein</fullName>
    </recommendedName>
</protein>
<evidence type="ECO:0000256" key="7">
    <source>
        <dbReference type="ARBA" id="ARBA00023315"/>
    </source>
</evidence>
<evidence type="ECO:0000256" key="5">
    <source>
        <dbReference type="ARBA" id="ARBA00023002"/>
    </source>
</evidence>
<dbReference type="Gene3D" id="3.40.50.720">
    <property type="entry name" value="NAD(P)-binding Rossmann-like Domain"/>
    <property type="match status" value="1"/>
</dbReference>
<dbReference type="PROSITE" id="PS50075">
    <property type="entry name" value="CARRIER"/>
    <property type="match status" value="1"/>
</dbReference>
<keyword evidence="6" id="KW-0511">Multifunctional enzyme</keyword>
<feature type="region of interest" description="C-terminal hotdog fold" evidence="8">
    <location>
        <begin position="1168"/>
        <end position="1326"/>
    </location>
</feature>
<evidence type="ECO:0000256" key="2">
    <source>
        <dbReference type="ARBA" id="ARBA00022553"/>
    </source>
</evidence>
<dbReference type="GO" id="GO:0044550">
    <property type="term" value="P:secondary metabolite biosynthetic process"/>
    <property type="evidence" value="ECO:0007669"/>
    <property type="project" value="TreeGrafter"/>
</dbReference>
<dbReference type="OrthoDB" id="329835at2759"/>
<dbReference type="GO" id="GO:0004315">
    <property type="term" value="F:3-oxoacyl-[acyl-carrier-protein] synthase activity"/>
    <property type="evidence" value="ECO:0007669"/>
    <property type="project" value="InterPro"/>
</dbReference>
<dbReference type="CDD" id="cd05195">
    <property type="entry name" value="enoyl_red"/>
    <property type="match status" value="1"/>
</dbReference>
<keyword evidence="3" id="KW-0808">Transferase</keyword>
<dbReference type="PANTHER" id="PTHR43775:SF29">
    <property type="entry name" value="ASPERFURANONE POLYKETIDE SYNTHASE AFOG-RELATED"/>
    <property type="match status" value="1"/>
</dbReference>
<dbReference type="InterPro" id="IPR020807">
    <property type="entry name" value="PKS_DH"/>
</dbReference>
<evidence type="ECO:0008006" key="14">
    <source>
        <dbReference type="Google" id="ProtNLM"/>
    </source>
</evidence>
<dbReference type="InterPro" id="IPR020843">
    <property type="entry name" value="ER"/>
</dbReference>
<dbReference type="InterPro" id="IPR029063">
    <property type="entry name" value="SAM-dependent_MTases_sf"/>
</dbReference>
<dbReference type="InterPro" id="IPR049900">
    <property type="entry name" value="PKS_mFAS_DH"/>
</dbReference>
<dbReference type="Pfam" id="PF02801">
    <property type="entry name" value="Ketoacyl-synt_C"/>
    <property type="match status" value="1"/>
</dbReference>
<evidence type="ECO:0000256" key="6">
    <source>
        <dbReference type="ARBA" id="ARBA00023268"/>
    </source>
</evidence>
<dbReference type="InterPro" id="IPR014031">
    <property type="entry name" value="Ketoacyl_synth_C"/>
</dbReference>
<accession>A0A8H4RGS5</accession>
<dbReference type="InterPro" id="IPR016035">
    <property type="entry name" value="Acyl_Trfase/lysoPLipase"/>
</dbReference>
<dbReference type="PANTHER" id="PTHR43775">
    <property type="entry name" value="FATTY ACID SYNTHASE"/>
    <property type="match status" value="1"/>
</dbReference>